<accession>A0ABW3VV76</accession>
<proteinExistence type="predicted"/>
<name>A0ABW3VV76_9ACTN</name>
<organism evidence="1 2">
    <name type="scientific">Nocardioides ginsengisoli</name>
    <dbReference type="NCBI Taxonomy" id="363868"/>
    <lineage>
        <taxon>Bacteria</taxon>
        <taxon>Bacillati</taxon>
        <taxon>Actinomycetota</taxon>
        <taxon>Actinomycetes</taxon>
        <taxon>Propionibacteriales</taxon>
        <taxon>Nocardioidaceae</taxon>
        <taxon>Nocardioides</taxon>
    </lineage>
</organism>
<dbReference type="EMBL" id="JBHTLX010000004">
    <property type="protein sequence ID" value="MFD1246559.1"/>
    <property type="molecule type" value="Genomic_DNA"/>
</dbReference>
<keyword evidence="2" id="KW-1185">Reference proteome</keyword>
<dbReference type="PROSITE" id="PS51257">
    <property type="entry name" value="PROKAR_LIPOPROTEIN"/>
    <property type="match status" value="1"/>
</dbReference>
<comment type="caution">
    <text evidence="1">The sequence shown here is derived from an EMBL/GenBank/DDBJ whole genome shotgun (WGS) entry which is preliminary data.</text>
</comment>
<gene>
    <name evidence="1" type="ORF">ACFQ3F_02040</name>
</gene>
<dbReference type="Proteomes" id="UP001597229">
    <property type="component" value="Unassembled WGS sequence"/>
</dbReference>
<protein>
    <submittedName>
        <fullName evidence="1">Uncharacterized protein</fullName>
    </submittedName>
</protein>
<sequence length="341" mass="36168">MTPSLGRSTGVVAALLLAASTLTGCGLLDGSTHLEEALEYLPSDTTLVTFVDRARIADRLDLGDVRTGASDDDVSRWLDAIKGDYGTSLSPFTGVMQEAAFSDFDVEWEALGSGRSATAWVWKMSDDLDFDKVAADLVDAGYERSGPSSHPAFHADLAASDETGLIGGRYPSRLADLVLVPDEEIVISGRHADDIAKVATDDADSLADKGSYDDLLAQADHQGDLEYATLGFPTRSQGLAPNPGPDCTPGGLALFVPTDQKVRTVRLFDGSTAEKDATADADAMKSYLDDWNERYDLGIAFDVTAVGPAVLIESGFGDRGVLTRAFQRFEGPFGCPPTEAS</sequence>
<reference evidence="2" key="1">
    <citation type="journal article" date="2019" name="Int. J. Syst. Evol. Microbiol.">
        <title>The Global Catalogue of Microorganisms (GCM) 10K type strain sequencing project: providing services to taxonomists for standard genome sequencing and annotation.</title>
        <authorList>
            <consortium name="The Broad Institute Genomics Platform"/>
            <consortium name="The Broad Institute Genome Sequencing Center for Infectious Disease"/>
            <person name="Wu L."/>
            <person name="Ma J."/>
        </authorList>
    </citation>
    <scope>NUCLEOTIDE SEQUENCE [LARGE SCALE GENOMIC DNA]</scope>
    <source>
        <strain evidence="2">CCUG 52478</strain>
    </source>
</reference>
<evidence type="ECO:0000313" key="2">
    <source>
        <dbReference type="Proteomes" id="UP001597229"/>
    </source>
</evidence>
<dbReference type="RefSeq" id="WP_367920052.1">
    <property type="nucleotide sequence ID" value="NZ_BAABAC010000025.1"/>
</dbReference>
<evidence type="ECO:0000313" key="1">
    <source>
        <dbReference type="EMBL" id="MFD1246559.1"/>
    </source>
</evidence>